<sequence>MAQHTMINRTRPIKGLAKQGTQRTGENKTKSPKKENIRHPNKIWKANAAYQGQGVRGITTTTTSRETRKVGLLSQLHRSVAEKVRQEQGTRSKEQGARNKEQGRKGSLDEAIS</sequence>
<dbReference type="EMBL" id="DS990637">
    <property type="protein sequence ID" value="EGC43643.1"/>
    <property type="molecule type" value="Genomic_DNA"/>
</dbReference>
<proteinExistence type="predicted"/>
<feature type="compositionally biased region" description="Basic and acidic residues" evidence="1">
    <location>
        <begin position="25"/>
        <end position="38"/>
    </location>
</feature>
<organism evidence="3">
    <name type="scientific">Ajellomyces capsulatus (strain H88)</name>
    <name type="common">Darling's disease fungus</name>
    <name type="synonym">Histoplasma capsulatum</name>
    <dbReference type="NCBI Taxonomy" id="544711"/>
    <lineage>
        <taxon>Eukaryota</taxon>
        <taxon>Fungi</taxon>
        <taxon>Dikarya</taxon>
        <taxon>Ascomycota</taxon>
        <taxon>Pezizomycotina</taxon>
        <taxon>Eurotiomycetes</taxon>
        <taxon>Eurotiomycetidae</taxon>
        <taxon>Onygenales</taxon>
        <taxon>Ajellomycetaceae</taxon>
        <taxon>Histoplasma</taxon>
    </lineage>
</organism>
<evidence type="ECO:0000256" key="1">
    <source>
        <dbReference type="SAM" id="MobiDB-lite"/>
    </source>
</evidence>
<feature type="compositionally biased region" description="Basic and acidic residues" evidence="1">
    <location>
        <begin position="79"/>
        <end position="113"/>
    </location>
</feature>
<dbReference type="HOGENOM" id="CLU_2132794_0_0_1"/>
<dbReference type="Proteomes" id="UP000008142">
    <property type="component" value="Unassembled WGS sequence"/>
</dbReference>
<feature type="region of interest" description="Disordered" evidence="1">
    <location>
        <begin position="55"/>
        <end position="113"/>
    </location>
</feature>
<reference evidence="3" key="1">
    <citation type="submission" date="2008-07" db="EMBL/GenBank/DDBJ databases">
        <title>Annotation of Ajellomyces capsulatus strain H88.</title>
        <authorList>
            <person name="Champion M."/>
            <person name="Cuomo C."/>
            <person name="Ma L.-J."/>
            <person name="Henn M.R."/>
            <person name="Sil A."/>
            <person name="Goldman B."/>
            <person name="Young S.K."/>
            <person name="Kodira C.D."/>
            <person name="Zeng Q."/>
            <person name="Koehrsen M."/>
            <person name="Alvarado L."/>
            <person name="Berlin A."/>
            <person name="Borenstein D."/>
            <person name="Chen Z."/>
            <person name="Engels R."/>
            <person name="Freedman E."/>
            <person name="Gellesch M."/>
            <person name="Goldberg J."/>
            <person name="Griggs A."/>
            <person name="Gujja S."/>
            <person name="Heiman D."/>
            <person name="Hepburn T."/>
            <person name="Howarth C."/>
            <person name="Jen D."/>
            <person name="Larson L."/>
            <person name="Lewis B."/>
            <person name="Mehta T."/>
            <person name="Park D."/>
            <person name="Pearson M."/>
            <person name="Roberts A."/>
            <person name="Saif S."/>
            <person name="Shea T."/>
            <person name="Shenoy N."/>
            <person name="Sisk P."/>
            <person name="Stolte C."/>
            <person name="Sykes S."/>
            <person name="Walk T."/>
            <person name="White J."/>
            <person name="Yandava C."/>
            <person name="Klein B."/>
            <person name="McEwen J.G."/>
            <person name="Puccia R."/>
            <person name="Goldman G.H."/>
            <person name="Felipe M.S."/>
            <person name="Nino-Vega G."/>
            <person name="San-Blas G."/>
            <person name="Taylor J."/>
            <person name="Mendoza L."/>
            <person name="Galagan J."/>
            <person name="Nusbaum C."/>
            <person name="Birren B."/>
        </authorList>
    </citation>
    <scope>NUCLEOTIDE SEQUENCE [LARGE SCALE GENOMIC DNA]</scope>
    <source>
        <strain evidence="3">H88</strain>
    </source>
</reference>
<protein>
    <submittedName>
        <fullName evidence="2">Predicted protein</fullName>
    </submittedName>
</protein>
<feature type="region of interest" description="Disordered" evidence="1">
    <location>
        <begin position="1"/>
        <end position="42"/>
    </location>
</feature>
<evidence type="ECO:0000313" key="3">
    <source>
        <dbReference type="Proteomes" id="UP000008142"/>
    </source>
</evidence>
<gene>
    <name evidence="2" type="ORF">HCEG_02858</name>
</gene>
<evidence type="ECO:0000313" key="2">
    <source>
        <dbReference type="EMBL" id="EGC43643.1"/>
    </source>
</evidence>
<dbReference type="AlphaFoldDB" id="F0UA81"/>
<name>F0UA81_AJEC8</name>
<accession>F0UA81</accession>